<gene>
    <name evidence="1" type="ORF">XA68_16008</name>
</gene>
<comment type="caution">
    <text evidence="1">The sequence shown here is derived from an EMBL/GenBank/DDBJ whole genome shotgun (WGS) entry which is preliminary data.</text>
</comment>
<sequence length="109" mass="11964">MRPTIQTIKTLSQSHDTVKAALDDPTSVEENYAASITHCHSKSTRSGCAGSKSKDHLWKSLIVLRAPPSGIRHAENLTSPAPTPIALYGWPSPTYSPATRKMPVWQIVW</sequence>
<dbReference type="Proteomes" id="UP000037136">
    <property type="component" value="Unassembled WGS sequence"/>
</dbReference>
<keyword evidence="2" id="KW-1185">Reference proteome</keyword>
<evidence type="ECO:0000313" key="2">
    <source>
        <dbReference type="Proteomes" id="UP000037136"/>
    </source>
</evidence>
<organism evidence="1 2">
    <name type="scientific">Ophiocordyceps unilateralis</name>
    <name type="common">Zombie-ant fungus</name>
    <name type="synonym">Torrubia unilateralis</name>
    <dbReference type="NCBI Taxonomy" id="268505"/>
    <lineage>
        <taxon>Eukaryota</taxon>
        <taxon>Fungi</taxon>
        <taxon>Dikarya</taxon>
        <taxon>Ascomycota</taxon>
        <taxon>Pezizomycotina</taxon>
        <taxon>Sordariomycetes</taxon>
        <taxon>Hypocreomycetidae</taxon>
        <taxon>Hypocreales</taxon>
        <taxon>Ophiocordycipitaceae</taxon>
        <taxon>Ophiocordyceps</taxon>
    </lineage>
</organism>
<dbReference type="AlphaFoldDB" id="A0A2A9PLX3"/>
<name>A0A2A9PLX3_OPHUN</name>
<evidence type="ECO:0000313" key="1">
    <source>
        <dbReference type="EMBL" id="PFH61880.1"/>
    </source>
</evidence>
<protein>
    <submittedName>
        <fullName evidence="1">Uncharacterized protein</fullName>
    </submittedName>
</protein>
<accession>A0A2A9PLX3</accession>
<dbReference type="EMBL" id="LAZP02000051">
    <property type="protein sequence ID" value="PFH61880.1"/>
    <property type="molecule type" value="Genomic_DNA"/>
</dbReference>
<reference evidence="1 2" key="2">
    <citation type="journal article" date="2017" name="Sci. Rep.">
        <title>Ant-infecting Ophiocordyceps genomes reveal a high diversity of potential behavioral manipulation genes and a possible major role for enterotoxins.</title>
        <authorList>
            <person name="de Bekker C."/>
            <person name="Ohm R.A."/>
            <person name="Evans H.C."/>
            <person name="Brachmann A."/>
            <person name="Hughes D.P."/>
        </authorList>
    </citation>
    <scope>NUCLEOTIDE SEQUENCE [LARGE SCALE GENOMIC DNA]</scope>
    <source>
        <strain evidence="1 2">SC16a</strain>
    </source>
</reference>
<reference evidence="1 2" key="1">
    <citation type="journal article" date="2015" name="BMC Genomics">
        <title>Gene expression during zombie ant biting behavior reflects the complexity underlying fungal parasitic behavioral manipulation.</title>
        <authorList>
            <person name="de Bekker C."/>
            <person name="Ohm R.A."/>
            <person name="Loreto R.G."/>
            <person name="Sebastian A."/>
            <person name="Albert I."/>
            <person name="Merrow M."/>
            <person name="Brachmann A."/>
            <person name="Hughes D.P."/>
        </authorList>
    </citation>
    <scope>NUCLEOTIDE SEQUENCE [LARGE SCALE GENOMIC DNA]</scope>
    <source>
        <strain evidence="1 2">SC16a</strain>
    </source>
</reference>
<proteinExistence type="predicted"/>